<dbReference type="PANTHER" id="PTHR46757:SF11">
    <property type="entry name" value="SORTING NEXIN 2A"/>
    <property type="match status" value="1"/>
</dbReference>
<dbReference type="GO" id="GO:0005768">
    <property type="term" value="C:endosome"/>
    <property type="evidence" value="ECO:0007669"/>
    <property type="project" value="UniProtKB-ARBA"/>
</dbReference>
<gene>
    <name evidence="4" type="primary">LOC111447078</name>
</gene>
<dbReference type="GeneID" id="111447078"/>
<dbReference type="GO" id="GO:0016020">
    <property type="term" value="C:membrane"/>
    <property type="evidence" value="ECO:0007669"/>
    <property type="project" value="UniProtKB-ARBA"/>
</dbReference>
<dbReference type="CDD" id="cd06865">
    <property type="entry name" value="PX_SNX_like"/>
    <property type="match status" value="1"/>
</dbReference>
<dbReference type="Pfam" id="PF09325">
    <property type="entry name" value="Vps5"/>
    <property type="match status" value="1"/>
</dbReference>
<dbReference type="InterPro" id="IPR027267">
    <property type="entry name" value="AH/BAR_dom_sf"/>
</dbReference>
<evidence type="ECO:0000259" key="2">
    <source>
        <dbReference type="PROSITE" id="PS50195"/>
    </source>
</evidence>
<dbReference type="AlphaFoldDB" id="A0A6J1FNL0"/>
<sequence>MMMSNGDQEEEVAGLHSSREEMESLVLDDPPVTQSQGRNSQLSRPVAINYDPLLSSSPSYADRQSPDSPFDSFLEPPSYAEAIFTSFDSSSNGRDGSPDFSTTANALSSEFLSISVSDPQRMDELNNSLVPGGSGFYTYLITTRTNFPEYGGPGSEFGVRRRFKDVVALSDRLLETYRGFFIPMRPDKNVVESQMMQKQEFVEQRRVALEKYLRKLALHPVIRKSEELRMFLEAKGSLPLVRSTDVASRMLDGAVKLPRQLFGEPTAAVDLQEVAKPAKGGRDLLRIFKELKQSMSNDWVGAKPMVVEEDKEFLEKKEKLMDIEQQLIDVSLQAESLVKAQQDIGETMGELGLAFVKLSKFETEEAIFESQRVRAADMKNLATAAVKSSRLYRELNSQTVKHLDKLHDYLGVMLAVNGAFSDRASALLTVQTLSSDLSSLQTRIEKLEVASSKIFGGDRSRLRKIEELKDTVHVTEDAKTRAVREYDRIKENNRSELERLDREMQEDFTNMLKGFVLNQVGYAEKMAKAWENLAEETRGYVKESS</sequence>
<dbReference type="SUPFAM" id="SSF64268">
    <property type="entry name" value="PX domain"/>
    <property type="match status" value="1"/>
</dbReference>
<dbReference type="FunFam" id="1.20.1270.60:FF:000081">
    <property type="entry name" value="Sorting nexin 2B"/>
    <property type="match status" value="1"/>
</dbReference>
<dbReference type="Proteomes" id="UP000504609">
    <property type="component" value="Unplaced"/>
</dbReference>
<organism evidence="3 4">
    <name type="scientific">Cucurbita moschata</name>
    <name type="common">Winter crookneck squash</name>
    <name type="synonym">Cucurbita pepo var. moschata</name>
    <dbReference type="NCBI Taxonomy" id="3662"/>
    <lineage>
        <taxon>Eukaryota</taxon>
        <taxon>Viridiplantae</taxon>
        <taxon>Streptophyta</taxon>
        <taxon>Embryophyta</taxon>
        <taxon>Tracheophyta</taxon>
        <taxon>Spermatophyta</taxon>
        <taxon>Magnoliopsida</taxon>
        <taxon>eudicotyledons</taxon>
        <taxon>Gunneridae</taxon>
        <taxon>Pentapetalae</taxon>
        <taxon>rosids</taxon>
        <taxon>fabids</taxon>
        <taxon>Cucurbitales</taxon>
        <taxon>Cucurbitaceae</taxon>
        <taxon>Cucurbiteae</taxon>
        <taxon>Cucurbita</taxon>
    </lineage>
</organism>
<feature type="region of interest" description="Disordered" evidence="1">
    <location>
        <begin position="1"/>
        <end position="72"/>
    </location>
</feature>
<dbReference type="InterPro" id="IPR044279">
    <property type="entry name" value="SNX2A/B"/>
</dbReference>
<dbReference type="CDD" id="cd07596">
    <property type="entry name" value="BAR_SNX"/>
    <property type="match status" value="1"/>
</dbReference>
<dbReference type="InterPro" id="IPR015404">
    <property type="entry name" value="Vps5_C"/>
</dbReference>
<protein>
    <submittedName>
        <fullName evidence="4">Sorting nexin 2B-like</fullName>
    </submittedName>
</protein>
<keyword evidence="3" id="KW-1185">Reference proteome</keyword>
<accession>A0A6J1FNL0</accession>
<evidence type="ECO:0000256" key="1">
    <source>
        <dbReference type="SAM" id="MobiDB-lite"/>
    </source>
</evidence>
<dbReference type="SMART" id="SM00312">
    <property type="entry name" value="PX"/>
    <property type="match status" value="1"/>
</dbReference>
<evidence type="ECO:0000313" key="4">
    <source>
        <dbReference type="RefSeq" id="XP_022941837.1"/>
    </source>
</evidence>
<dbReference type="Pfam" id="PF00787">
    <property type="entry name" value="PX"/>
    <property type="match status" value="1"/>
</dbReference>
<dbReference type="PANTHER" id="PTHR46757">
    <property type="entry name" value="SORTING NEXIN-RELATED"/>
    <property type="match status" value="1"/>
</dbReference>
<reference evidence="4" key="1">
    <citation type="submission" date="2025-08" db="UniProtKB">
        <authorList>
            <consortium name="RefSeq"/>
        </authorList>
    </citation>
    <scope>IDENTIFICATION</scope>
    <source>
        <tissue evidence="4">Young leaves</tissue>
    </source>
</reference>
<dbReference type="InterPro" id="IPR001683">
    <property type="entry name" value="PX_dom"/>
</dbReference>
<name>A0A6J1FNL0_CUCMO</name>
<proteinExistence type="predicted"/>
<dbReference type="Gene3D" id="1.20.1270.60">
    <property type="entry name" value="Arfaptin homology (AH) domain/BAR domain"/>
    <property type="match status" value="1"/>
</dbReference>
<dbReference type="GO" id="GO:0035091">
    <property type="term" value="F:phosphatidylinositol binding"/>
    <property type="evidence" value="ECO:0007669"/>
    <property type="project" value="InterPro"/>
</dbReference>
<feature type="domain" description="PX" evidence="2">
    <location>
        <begin position="117"/>
        <end position="238"/>
    </location>
</feature>
<dbReference type="KEGG" id="cmos:111447078"/>
<feature type="compositionally biased region" description="Polar residues" evidence="1">
    <location>
        <begin position="32"/>
        <end position="43"/>
    </location>
</feature>
<dbReference type="RefSeq" id="XP_022941837.1">
    <property type="nucleotide sequence ID" value="XM_023086069.1"/>
</dbReference>
<dbReference type="InterPro" id="IPR036871">
    <property type="entry name" value="PX_dom_sf"/>
</dbReference>
<dbReference type="PROSITE" id="PS50195">
    <property type="entry name" value="PX"/>
    <property type="match status" value="1"/>
</dbReference>
<evidence type="ECO:0000313" key="3">
    <source>
        <dbReference type="Proteomes" id="UP000504609"/>
    </source>
</evidence>
<dbReference type="Gene3D" id="3.30.1520.10">
    <property type="entry name" value="Phox-like domain"/>
    <property type="match status" value="1"/>
</dbReference>